<protein>
    <submittedName>
        <fullName evidence="1">Unnamed protein product</fullName>
    </submittedName>
</protein>
<comment type="caution">
    <text evidence="1">The sequence shown here is derived from an EMBL/GenBank/DDBJ whole genome shotgun (WGS) entry which is preliminary data.</text>
</comment>
<keyword evidence="2" id="KW-1185">Reference proteome</keyword>
<name>A0ACB5UA22_AMBMO</name>
<accession>A0ACB5UA22</accession>
<evidence type="ECO:0000313" key="1">
    <source>
        <dbReference type="EMBL" id="GMF05130.1"/>
    </source>
</evidence>
<dbReference type="EMBL" id="BSXS01014215">
    <property type="protein sequence ID" value="GMF05130.1"/>
    <property type="molecule type" value="Genomic_DNA"/>
</dbReference>
<organism evidence="1 2">
    <name type="scientific">Ambrosiozyma monospora</name>
    <name type="common">Yeast</name>
    <name type="synonym">Endomycopsis monosporus</name>
    <dbReference type="NCBI Taxonomy" id="43982"/>
    <lineage>
        <taxon>Eukaryota</taxon>
        <taxon>Fungi</taxon>
        <taxon>Dikarya</taxon>
        <taxon>Ascomycota</taxon>
        <taxon>Saccharomycotina</taxon>
        <taxon>Pichiomycetes</taxon>
        <taxon>Pichiales</taxon>
        <taxon>Pichiaceae</taxon>
        <taxon>Ambrosiozyma</taxon>
    </lineage>
</organism>
<gene>
    <name evidence="1" type="ORF">Amon02_001222500</name>
</gene>
<sequence>MSSVYNYHQYQQYNSKSPSKPLVITHFPNPYPPPQPKQPNPTPKQDPESIKIKTNTTIPTSNPQLLHLHQQNTRIVRIPRLTNTDIPQFSNLLPGEDPEDQVLNPDPHNHVNHHFQPRFNFQNQWFDTTSISPLSNYLTSEQFKKIVDEVNLYLRQMYEPRSWALLYMVLNSLSFGLINGLFDVDKVAFGKLQRFVEDLNLRFESGEFGSGKDGNEKKNNKDRAESHGEDNKIDERTIDGDNCKLLSLKGVRLISPADNGFLSLDFEIPKPVPEMVVQVVEDK</sequence>
<dbReference type="Proteomes" id="UP001165064">
    <property type="component" value="Unassembled WGS sequence"/>
</dbReference>
<evidence type="ECO:0000313" key="2">
    <source>
        <dbReference type="Proteomes" id="UP001165064"/>
    </source>
</evidence>
<reference evidence="1" key="1">
    <citation type="submission" date="2023-04" db="EMBL/GenBank/DDBJ databases">
        <title>Ambrosiozyma monospora NBRC 10751.</title>
        <authorList>
            <person name="Ichikawa N."/>
            <person name="Sato H."/>
            <person name="Tonouchi N."/>
        </authorList>
    </citation>
    <scope>NUCLEOTIDE SEQUENCE</scope>
    <source>
        <strain evidence="1">NBRC 10751</strain>
    </source>
</reference>
<proteinExistence type="predicted"/>